<evidence type="ECO:0000313" key="1">
    <source>
        <dbReference type="EMBL" id="SVD04631.1"/>
    </source>
</evidence>
<organism evidence="1">
    <name type="scientific">marine metagenome</name>
    <dbReference type="NCBI Taxonomy" id="408172"/>
    <lineage>
        <taxon>unclassified sequences</taxon>
        <taxon>metagenomes</taxon>
        <taxon>ecological metagenomes</taxon>
    </lineage>
</organism>
<gene>
    <name evidence="1" type="ORF">METZ01_LOCUS357485</name>
</gene>
<proteinExistence type="predicted"/>
<dbReference type="EMBL" id="UINC01126265">
    <property type="protein sequence ID" value="SVD04631.1"/>
    <property type="molecule type" value="Genomic_DNA"/>
</dbReference>
<feature type="non-terminal residue" evidence="1">
    <location>
        <position position="66"/>
    </location>
</feature>
<dbReference type="AlphaFoldDB" id="A0A382S6T2"/>
<reference evidence="1" key="1">
    <citation type="submission" date="2018-05" db="EMBL/GenBank/DDBJ databases">
        <authorList>
            <person name="Lanie J.A."/>
            <person name="Ng W.-L."/>
            <person name="Kazmierczak K.M."/>
            <person name="Andrzejewski T.M."/>
            <person name="Davidsen T.M."/>
            <person name="Wayne K.J."/>
            <person name="Tettelin H."/>
            <person name="Glass J.I."/>
            <person name="Rusch D."/>
            <person name="Podicherti R."/>
            <person name="Tsui H.-C.T."/>
            <person name="Winkler M.E."/>
        </authorList>
    </citation>
    <scope>NUCLEOTIDE SEQUENCE</scope>
</reference>
<protein>
    <submittedName>
        <fullName evidence="1">Uncharacterized protein</fullName>
    </submittedName>
</protein>
<accession>A0A382S6T2</accession>
<sequence>MNIIMKYKLTLLLLLSQFLVGQDYILKAPQVTGGQASSSSDLFNLSSNTATQSAEASSSDSFSVSQ</sequence>
<name>A0A382S6T2_9ZZZZ</name>